<gene>
    <name evidence="1" type="ORF">MNBD_ALPHA12-154</name>
</gene>
<accession>A0A3B0TA36</accession>
<organism evidence="1">
    <name type="scientific">hydrothermal vent metagenome</name>
    <dbReference type="NCBI Taxonomy" id="652676"/>
    <lineage>
        <taxon>unclassified sequences</taxon>
        <taxon>metagenomes</taxon>
        <taxon>ecological metagenomes</taxon>
    </lineage>
</organism>
<protein>
    <submittedName>
        <fullName evidence="1">Chromosomal replication initiator protein DnaA</fullName>
    </submittedName>
</protein>
<dbReference type="Gene3D" id="1.10.8.60">
    <property type="match status" value="1"/>
</dbReference>
<dbReference type="AlphaFoldDB" id="A0A3B0TA36"/>
<reference evidence="1" key="1">
    <citation type="submission" date="2018-06" db="EMBL/GenBank/DDBJ databases">
        <authorList>
            <person name="Zhirakovskaya E."/>
        </authorList>
    </citation>
    <scope>NUCLEOTIDE SEQUENCE</scope>
</reference>
<dbReference type="EMBL" id="UOEO01000029">
    <property type="protein sequence ID" value="VAW15305.1"/>
    <property type="molecule type" value="Genomic_DNA"/>
</dbReference>
<dbReference type="Gene3D" id="3.40.50.300">
    <property type="entry name" value="P-loop containing nucleotide triphosphate hydrolases"/>
    <property type="match status" value="1"/>
</dbReference>
<name>A0A3B0TA36_9ZZZZ</name>
<evidence type="ECO:0000313" key="1">
    <source>
        <dbReference type="EMBL" id="VAW15305.1"/>
    </source>
</evidence>
<dbReference type="SUPFAM" id="SSF52540">
    <property type="entry name" value="P-loop containing nucleoside triphosphate hydrolases"/>
    <property type="match status" value="1"/>
</dbReference>
<proteinExistence type="predicted"/>
<dbReference type="InterPro" id="IPR027417">
    <property type="entry name" value="P-loop_NTPase"/>
</dbReference>
<sequence length="232" mass="25914">MIKLSNRNQMVLDLGHKTSFDEEDFVVSKANKMAFDHIKSFPGWPGPLSLITGPAKSGKSHIGGIWRRLAGAIQPRPDQIEIVAGEGGNRPVLLDDVDRAGFDEHGLFHLLNQSIRQNRPLLMTARVQPALWPFATNDVKSRARLASHFEVFAADDAQLAQMFVKLFDDRQLVVEPKTISYLVARMERSPEEVVMLVAMMDKMALTLGRSISRKIASEALAERAQIKDNDLN</sequence>